<reference evidence="1" key="1">
    <citation type="journal article" date="2020" name="Stud. Mycol.">
        <title>101 Dothideomycetes genomes: a test case for predicting lifestyles and emergence of pathogens.</title>
        <authorList>
            <person name="Haridas S."/>
            <person name="Albert R."/>
            <person name="Binder M."/>
            <person name="Bloem J."/>
            <person name="Labutti K."/>
            <person name="Salamov A."/>
            <person name="Andreopoulos B."/>
            <person name="Baker S."/>
            <person name="Barry K."/>
            <person name="Bills G."/>
            <person name="Bluhm B."/>
            <person name="Cannon C."/>
            <person name="Castanera R."/>
            <person name="Culley D."/>
            <person name="Daum C."/>
            <person name="Ezra D."/>
            <person name="Gonzalez J."/>
            <person name="Henrissat B."/>
            <person name="Kuo A."/>
            <person name="Liang C."/>
            <person name="Lipzen A."/>
            <person name="Lutzoni F."/>
            <person name="Magnuson J."/>
            <person name="Mondo S."/>
            <person name="Nolan M."/>
            <person name="Ohm R."/>
            <person name="Pangilinan J."/>
            <person name="Park H.-J."/>
            <person name="Ramirez L."/>
            <person name="Alfaro M."/>
            <person name="Sun H."/>
            <person name="Tritt A."/>
            <person name="Yoshinaga Y."/>
            <person name="Zwiers L.-H."/>
            <person name="Turgeon B."/>
            <person name="Goodwin S."/>
            <person name="Spatafora J."/>
            <person name="Crous P."/>
            <person name="Grigoriev I."/>
        </authorList>
    </citation>
    <scope>NUCLEOTIDE SEQUENCE</scope>
    <source>
        <strain evidence="1">Tuck. ex Michener</strain>
    </source>
</reference>
<proteinExistence type="predicted"/>
<dbReference type="AlphaFoldDB" id="A0A6A6GXP5"/>
<evidence type="ECO:0000313" key="1">
    <source>
        <dbReference type="EMBL" id="KAF2230574.1"/>
    </source>
</evidence>
<dbReference type="EMBL" id="ML991839">
    <property type="protein sequence ID" value="KAF2230574.1"/>
    <property type="molecule type" value="Genomic_DNA"/>
</dbReference>
<keyword evidence="2" id="KW-1185">Reference proteome</keyword>
<accession>A0A6A6GXP5</accession>
<dbReference type="Proteomes" id="UP000800092">
    <property type="component" value="Unassembled WGS sequence"/>
</dbReference>
<protein>
    <submittedName>
        <fullName evidence="1">Uncharacterized protein</fullName>
    </submittedName>
</protein>
<gene>
    <name evidence="1" type="ORF">EV356DRAFT_330705</name>
</gene>
<evidence type="ECO:0000313" key="2">
    <source>
        <dbReference type="Proteomes" id="UP000800092"/>
    </source>
</evidence>
<name>A0A6A6GXP5_VIRVR</name>
<sequence length="138" mass="15283">MQTKLQPAASSLGLRALWLRYCQPSRCGSGSLSTRDIGMDVAITNLLLKTIAAYDVECCQVLCRVEIRGEALLRLRHSDHRVAFLDWDAPARTLGHFETHFSSTNRSNTVPQKKTHPHTPSRVCGVAKLTLFGLSPPL</sequence>
<organism evidence="1 2">
    <name type="scientific">Viridothelium virens</name>
    <name type="common">Speckled blister lichen</name>
    <name type="synonym">Trypethelium virens</name>
    <dbReference type="NCBI Taxonomy" id="1048519"/>
    <lineage>
        <taxon>Eukaryota</taxon>
        <taxon>Fungi</taxon>
        <taxon>Dikarya</taxon>
        <taxon>Ascomycota</taxon>
        <taxon>Pezizomycotina</taxon>
        <taxon>Dothideomycetes</taxon>
        <taxon>Dothideomycetes incertae sedis</taxon>
        <taxon>Trypetheliales</taxon>
        <taxon>Trypetheliaceae</taxon>
        <taxon>Viridothelium</taxon>
    </lineage>
</organism>